<dbReference type="SUPFAM" id="SSF53335">
    <property type="entry name" value="S-adenosyl-L-methionine-dependent methyltransferases"/>
    <property type="match status" value="1"/>
</dbReference>
<proteinExistence type="inferred from homology"/>
<reference evidence="7 8" key="1">
    <citation type="journal article" date="2012" name="J. Bacteriol.">
        <title>Genome Sequence of Idiomarina xiamenensis Type Strain 10-D-4.</title>
        <authorList>
            <person name="Lai Q."/>
            <person name="Wang L."/>
            <person name="Wang W."/>
            <person name="Shao Z."/>
        </authorList>
    </citation>
    <scope>NUCLEOTIDE SEQUENCE [LARGE SCALE GENOMIC DNA]</scope>
    <source>
        <strain evidence="7 8">10-D-4</strain>
    </source>
</reference>
<comment type="similarity">
    <text evidence="1">Belongs to the CFA/CMAS family.</text>
</comment>
<evidence type="ECO:0000256" key="2">
    <source>
        <dbReference type="ARBA" id="ARBA00022603"/>
    </source>
</evidence>
<dbReference type="EMBL" id="AMRG01000002">
    <property type="protein sequence ID" value="EKE86905.1"/>
    <property type="molecule type" value="Genomic_DNA"/>
</dbReference>
<dbReference type="Pfam" id="PF02353">
    <property type="entry name" value="CMAS"/>
    <property type="match status" value="1"/>
</dbReference>
<evidence type="ECO:0000313" key="8">
    <source>
        <dbReference type="Proteomes" id="UP000014115"/>
    </source>
</evidence>
<feature type="active site" evidence="6">
    <location>
        <position position="391"/>
    </location>
</feature>
<dbReference type="AlphaFoldDB" id="K2LAQ5"/>
<evidence type="ECO:0000256" key="3">
    <source>
        <dbReference type="ARBA" id="ARBA00022679"/>
    </source>
</evidence>
<keyword evidence="5" id="KW-0443">Lipid metabolism</keyword>
<organism evidence="7 8">
    <name type="scientific">Idiomarina xiamenensis 10-D-4</name>
    <dbReference type="NCBI Taxonomy" id="740709"/>
    <lineage>
        <taxon>Bacteria</taxon>
        <taxon>Pseudomonadati</taxon>
        <taxon>Pseudomonadota</taxon>
        <taxon>Gammaproteobacteria</taxon>
        <taxon>Alteromonadales</taxon>
        <taxon>Idiomarinaceae</taxon>
        <taxon>Idiomarina</taxon>
    </lineage>
</organism>
<keyword evidence="3" id="KW-0808">Transferase</keyword>
<keyword evidence="2" id="KW-0489">Methyltransferase</keyword>
<gene>
    <name evidence="7" type="ORF">A10D4_01647</name>
</gene>
<dbReference type="GO" id="GO:0032259">
    <property type="term" value="P:methylation"/>
    <property type="evidence" value="ECO:0007669"/>
    <property type="project" value="UniProtKB-KW"/>
</dbReference>
<dbReference type="PANTHER" id="PTHR43667">
    <property type="entry name" value="CYCLOPROPANE-FATTY-ACYL-PHOSPHOLIPID SYNTHASE"/>
    <property type="match status" value="1"/>
</dbReference>
<evidence type="ECO:0000256" key="1">
    <source>
        <dbReference type="ARBA" id="ARBA00010815"/>
    </source>
</evidence>
<dbReference type="PATRIC" id="fig|740709.3.peg.331"/>
<name>K2LAQ5_9GAMM</name>
<dbReference type="eggNOG" id="COG2230">
    <property type="taxonomic scope" value="Bacteria"/>
</dbReference>
<evidence type="ECO:0000256" key="5">
    <source>
        <dbReference type="ARBA" id="ARBA00023098"/>
    </source>
</evidence>
<dbReference type="PIRSF" id="PIRSF003085">
    <property type="entry name" value="CMAS"/>
    <property type="match status" value="1"/>
</dbReference>
<protein>
    <submittedName>
        <fullName evidence="7">Cyclopropane-fatty-acyl-phospholipid synthase</fullName>
    </submittedName>
</protein>
<keyword evidence="4" id="KW-0949">S-adenosyl-L-methionine</keyword>
<accession>K2LAQ5</accession>
<dbReference type="Gene3D" id="3.40.50.150">
    <property type="entry name" value="Vaccinia Virus protein VP39"/>
    <property type="match status" value="1"/>
</dbReference>
<keyword evidence="8" id="KW-1185">Reference proteome</keyword>
<evidence type="ECO:0000256" key="6">
    <source>
        <dbReference type="PIRSR" id="PIRSR003085-1"/>
    </source>
</evidence>
<dbReference type="InterPro" id="IPR029063">
    <property type="entry name" value="SAM-dependent_MTases_sf"/>
</dbReference>
<dbReference type="OrthoDB" id="9782855at2"/>
<evidence type="ECO:0000256" key="4">
    <source>
        <dbReference type="ARBA" id="ARBA00022691"/>
    </source>
</evidence>
<evidence type="ECO:0000313" key="7">
    <source>
        <dbReference type="EMBL" id="EKE86905.1"/>
    </source>
</evidence>
<dbReference type="GO" id="GO:0008610">
    <property type="term" value="P:lipid biosynthetic process"/>
    <property type="evidence" value="ECO:0007669"/>
    <property type="project" value="InterPro"/>
</dbReference>
<dbReference type="PANTHER" id="PTHR43667:SF2">
    <property type="entry name" value="FATTY ACID C-METHYL TRANSFERASE"/>
    <property type="match status" value="1"/>
</dbReference>
<dbReference type="RefSeq" id="WP_008487309.1">
    <property type="nucleotide sequence ID" value="NZ_AMRG01000002.1"/>
</dbReference>
<dbReference type="InterPro" id="IPR003333">
    <property type="entry name" value="CMAS"/>
</dbReference>
<sequence>MPSTESVTNNSVDQLSWVDKQSRRVALKLLSYLKQGQLHLQEQNGEQWHFGDPNSDIKAHVTVLDGRFYRRLLVGGSIAAGETYVDNYWQTPDLTSVIRIFARNLPALDKLEGRLGWLSYPMQRLSHWRRRNHKQQAKQNIAAHYDLGNELYRRFLDPRMQYSSAIYKTSAMSLADAQAAKLTALCDSLKLTADDHLLEIGTGWGGLAVFAAQRYGCRVTTTTISAEQYRYAQEQVAAHGLTQQITLLKEDYRDLQGQYDKLVSVEMIEAVGKRYLPSFFKQCNRLLKDNGKMALQAITIADQRMNSYARSVDFIQRHIFPGGFLPSLQLMLKLFTEHTDMVVRQVQDIGLDYAQTLRDWRKNFDQHLPELAEYGYDERFKRLWHYYLSYCEGGFSERTVSALQLLATKPAARGPL</sequence>
<dbReference type="CDD" id="cd02440">
    <property type="entry name" value="AdoMet_MTases"/>
    <property type="match status" value="1"/>
</dbReference>
<dbReference type="GO" id="GO:0008168">
    <property type="term" value="F:methyltransferase activity"/>
    <property type="evidence" value="ECO:0007669"/>
    <property type="project" value="UniProtKB-KW"/>
</dbReference>
<dbReference type="Proteomes" id="UP000014115">
    <property type="component" value="Unassembled WGS sequence"/>
</dbReference>
<dbReference type="STRING" id="740709.A10D4_01647"/>
<dbReference type="InterPro" id="IPR050723">
    <property type="entry name" value="CFA/CMAS"/>
</dbReference>
<comment type="caution">
    <text evidence="7">The sequence shown here is derived from an EMBL/GenBank/DDBJ whole genome shotgun (WGS) entry which is preliminary data.</text>
</comment>